<reference evidence="2" key="1">
    <citation type="submission" date="2020-11" db="EMBL/GenBank/DDBJ databases">
        <authorList>
            <person name="Tran Van P."/>
        </authorList>
    </citation>
    <scope>NUCLEOTIDE SEQUENCE</scope>
</reference>
<protein>
    <submittedName>
        <fullName evidence="2">Uncharacterized protein</fullName>
    </submittedName>
</protein>
<evidence type="ECO:0000313" key="2">
    <source>
        <dbReference type="EMBL" id="CAD7461924.1"/>
    </source>
</evidence>
<sequence>MWRLTAIDAFSLTEAAVRRGQTLLKKSSSYHRKTNEVPNSSVDIACHMIGWLEHLDNCYVMLSFIAVGALVDVTVWYYVKDVKIFDEEVELEEVNEVEAMVDATQEKLLTEST</sequence>
<dbReference type="EMBL" id="OE005372">
    <property type="protein sequence ID" value="CAD7461924.1"/>
    <property type="molecule type" value="Genomic_DNA"/>
</dbReference>
<gene>
    <name evidence="2" type="ORF">TTEB3V08_LOCUS9827</name>
</gene>
<keyword evidence="1" id="KW-0472">Membrane</keyword>
<proteinExistence type="predicted"/>
<name>A0A7R9IP10_9NEOP</name>
<accession>A0A7R9IP10</accession>
<evidence type="ECO:0000256" key="1">
    <source>
        <dbReference type="SAM" id="Phobius"/>
    </source>
</evidence>
<dbReference type="AlphaFoldDB" id="A0A7R9IP10"/>
<keyword evidence="1" id="KW-1133">Transmembrane helix</keyword>
<feature type="transmembrane region" description="Helical" evidence="1">
    <location>
        <begin position="59"/>
        <end position="79"/>
    </location>
</feature>
<keyword evidence="1" id="KW-0812">Transmembrane</keyword>
<organism evidence="2">
    <name type="scientific">Timema tahoe</name>
    <dbReference type="NCBI Taxonomy" id="61484"/>
    <lineage>
        <taxon>Eukaryota</taxon>
        <taxon>Metazoa</taxon>
        <taxon>Ecdysozoa</taxon>
        <taxon>Arthropoda</taxon>
        <taxon>Hexapoda</taxon>
        <taxon>Insecta</taxon>
        <taxon>Pterygota</taxon>
        <taxon>Neoptera</taxon>
        <taxon>Polyneoptera</taxon>
        <taxon>Phasmatodea</taxon>
        <taxon>Timematodea</taxon>
        <taxon>Timematoidea</taxon>
        <taxon>Timematidae</taxon>
        <taxon>Timema</taxon>
    </lineage>
</organism>